<evidence type="ECO:0000256" key="3">
    <source>
        <dbReference type="ARBA" id="ARBA00022475"/>
    </source>
</evidence>
<dbReference type="OrthoDB" id="5410375at2"/>
<feature type="transmembrane region" description="Helical" evidence="7">
    <location>
        <begin position="23"/>
        <end position="46"/>
    </location>
</feature>
<evidence type="ECO:0000256" key="7">
    <source>
        <dbReference type="SAM" id="Phobius"/>
    </source>
</evidence>
<keyword evidence="10" id="KW-1185">Reference proteome</keyword>
<dbReference type="PANTHER" id="PTHR30489">
    <property type="entry name" value="LIPOPROTEIN-RELEASING SYSTEM TRANSMEMBRANE PROTEIN LOLE"/>
    <property type="match status" value="1"/>
</dbReference>
<accession>K9H5A7</accession>
<evidence type="ECO:0000256" key="2">
    <source>
        <dbReference type="ARBA" id="ARBA00005236"/>
    </source>
</evidence>
<dbReference type="Proteomes" id="UP000009881">
    <property type="component" value="Unassembled WGS sequence"/>
</dbReference>
<dbReference type="PANTHER" id="PTHR30489:SF0">
    <property type="entry name" value="LIPOPROTEIN-RELEASING SYSTEM TRANSMEMBRANE PROTEIN LOLE"/>
    <property type="match status" value="1"/>
</dbReference>
<proteinExistence type="inferred from homology"/>
<gene>
    <name evidence="9" type="ORF">C882_2341</name>
</gene>
<keyword evidence="3" id="KW-1003">Cell membrane</keyword>
<reference evidence="9 10" key="1">
    <citation type="journal article" date="2013" name="Genome Announc.">
        <title>Draft Genome Sequence of an Alphaproteobacterium, Caenispirillum salinarum AK4(T), Isolated from a Solar Saltern.</title>
        <authorList>
            <person name="Khatri I."/>
            <person name="Singh A."/>
            <person name="Korpole S."/>
            <person name="Pinnaka A.K."/>
            <person name="Subramanian S."/>
        </authorList>
    </citation>
    <scope>NUCLEOTIDE SEQUENCE [LARGE SCALE GENOMIC DNA]</scope>
    <source>
        <strain evidence="9 10">AK4</strain>
    </source>
</reference>
<dbReference type="EMBL" id="ANHY01000003">
    <property type="protein sequence ID" value="EKV32264.1"/>
    <property type="molecule type" value="Genomic_DNA"/>
</dbReference>
<dbReference type="AlphaFoldDB" id="K9H5A7"/>
<keyword evidence="5 7" id="KW-1133">Transmembrane helix</keyword>
<dbReference type="GO" id="GO:0044874">
    <property type="term" value="P:lipoprotein localization to outer membrane"/>
    <property type="evidence" value="ECO:0007669"/>
    <property type="project" value="TreeGrafter"/>
</dbReference>
<protein>
    <recommendedName>
        <fullName evidence="8">ABC3 transporter permease C-terminal domain-containing protein</fullName>
    </recommendedName>
</protein>
<sequence length="411" mass="42832">MSSKLRRLGFACVLGWRDLRHEAVSFGCQVLALAAVIAPLLVLYGLKSGVMGHLTDELASDVRTLQVSVLQEAEYDAEWIAAMRARPEVGFIQAHTRTLAATVEIIRRSGDNGAMHMQRASLLASGAGDPLLPEGLAAPGDDAVVLSSALATALDAAPGSTVEAVISRRLDGAEQNVFLALRVAGVVAPGLWDARGALVSLNTLVDVERWRDGNAVPRRGWTDGRADGPRGESYPNIRLYASGLDAVEPLVTDLTAMGFDVRSRLGDVKAIQGLDRSLTAIFVIITVVAALGVSIAFGATLWSNVARKTAEISLIRLQGMERGAVAGFPVAQAVMIAVSGVLLATGMATGTCATIDAFFSEGLAVGTQVCSTRPDHVLTAAAGTVVLSLIASFAAANVVARIDPSKGLTDV</sequence>
<feature type="transmembrane region" description="Helical" evidence="7">
    <location>
        <begin position="323"/>
        <end position="344"/>
    </location>
</feature>
<evidence type="ECO:0000259" key="8">
    <source>
        <dbReference type="Pfam" id="PF02687"/>
    </source>
</evidence>
<comment type="similarity">
    <text evidence="2">Belongs to the ABC-4 integral membrane protein family. LolC/E subfamily.</text>
</comment>
<dbReference type="STRING" id="1238182.C882_2341"/>
<evidence type="ECO:0000256" key="1">
    <source>
        <dbReference type="ARBA" id="ARBA00004651"/>
    </source>
</evidence>
<evidence type="ECO:0000313" key="10">
    <source>
        <dbReference type="Proteomes" id="UP000009881"/>
    </source>
</evidence>
<evidence type="ECO:0000256" key="6">
    <source>
        <dbReference type="ARBA" id="ARBA00023136"/>
    </source>
</evidence>
<evidence type="ECO:0000256" key="4">
    <source>
        <dbReference type="ARBA" id="ARBA00022692"/>
    </source>
</evidence>
<feature type="transmembrane region" description="Helical" evidence="7">
    <location>
        <begin position="278"/>
        <end position="302"/>
    </location>
</feature>
<keyword evidence="6 7" id="KW-0472">Membrane</keyword>
<comment type="subcellular location">
    <subcellularLocation>
        <location evidence="1">Cell membrane</location>
        <topology evidence="1">Multi-pass membrane protein</topology>
    </subcellularLocation>
</comment>
<comment type="caution">
    <text evidence="9">The sequence shown here is derived from an EMBL/GenBank/DDBJ whole genome shotgun (WGS) entry which is preliminary data.</text>
</comment>
<dbReference type="InterPro" id="IPR003838">
    <property type="entry name" value="ABC3_permease_C"/>
</dbReference>
<dbReference type="GO" id="GO:0098797">
    <property type="term" value="C:plasma membrane protein complex"/>
    <property type="evidence" value="ECO:0007669"/>
    <property type="project" value="TreeGrafter"/>
</dbReference>
<name>K9H5A7_9PROT</name>
<dbReference type="InterPro" id="IPR051447">
    <property type="entry name" value="Lipoprotein-release_system"/>
</dbReference>
<dbReference type="Pfam" id="PF02687">
    <property type="entry name" value="FtsX"/>
    <property type="match status" value="1"/>
</dbReference>
<feature type="domain" description="ABC3 transporter permease C-terminal" evidence="8">
    <location>
        <begin position="284"/>
        <end position="404"/>
    </location>
</feature>
<organism evidence="9 10">
    <name type="scientific">Caenispirillum salinarum AK4</name>
    <dbReference type="NCBI Taxonomy" id="1238182"/>
    <lineage>
        <taxon>Bacteria</taxon>
        <taxon>Pseudomonadati</taxon>
        <taxon>Pseudomonadota</taxon>
        <taxon>Alphaproteobacteria</taxon>
        <taxon>Rhodospirillales</taxon>
        <taxon>Novispirillaceae</taxon>
        <taxon>Caenispirillum</taxon>
    </lineage>
</organism>
<dbReference type="RefSeq" id="WP_009538752.1">
    <property type="nucleotide sequence ID" value="NZ_ANHY01000003.1"/>
</dbReference>
<evidence type="ECO:0000256" key="5">
    <source>
        <dbReference type="ARBA" id="ARBA00022989"/>
    </source>
</evidence>
<keyword evidence="4 7" id="KW-0812">Transmembrane</keyword>
<dbReference type="eggNOG" id="COG0577">
    <property type="taxonomic scope" value="Bacteria"/>
</dbReference>
<feature type="transmembrane region" description="Helical" evidence="7">
    <location>
        <begin position="377"/>
        <end position="400"/>
    </location>
</feature>
<evidence type="ECO:0000313" key="9">
    <source>
        <dbReference type="EMBL" id="EKV32264.1"/>
    </source>
</evidence>